<name>A0A9D4T8L1_RHISA</name>
<feature type="region of interest" description="Disordered" evidence="1">
    <location>
        <begin position="236"/>
        <end position="553"/>
    </location>
</feature>
<sequence>MRLSKVAEDGDGFIADEVVVHDNPKPKLAELDAVDIMRQLRNVLQENGPSEEDDLRKALSTSQAQMIVNTYGTITAFLDHCPGFEIIYEDLYTFVYYQSTDDEDDVLDGATTESSKDCSLQDAMAGDGVHQRTSAISSDISLYVSAGGGGDNERAMCRMRNAWSQVPSLRLHHSRALQTMQQTCDAEVQTQGCEPARIAELKSGLQKRDVQITGLKQRLNDIRESQAIEAQQIRDKIRRLKTPSPPPLPVPRRSAAKVNNMRTSKKERQHTRTHEIEAQASSRAPKPRPPFYPPHPRPQPKAKEKPHSLPFRQTPSPMSLIRRQSPPRHRQKFQEKTRAFPNDPRPRPVPTRRRRYPPPPPKAEKPLALANRTVPQPVSPWRRSTAPRSKAEERPCSLPTRQNPLPKPQPRRRSPTQSRQKTQEKIRAFPIGSRSQPAPTLRQRPPPLPPKAEVKSRAQPIGSVSRSMSPLHRGSLASRAKAEEKQRALPISPKPRLVPPIDKNLTKSAERQPVPECHGRRGHHKQVSAAGRDVESTKPGQEASPAKSKAEEQMSRLVQMVKMKKPEYTVREIRVHMDQLRRSQGGFSRKTFNAIVDMVISHLESEENR</sequence>
<protein>
    <submittedName>
        <fullName evidence="2">Uncharacterized protein</fullName>
    </submittedName>
</protein>
<feature type="compositionally biased region" description="Pro residues" evidence="1">
    <location>
        <begin position="287"/>
        <end position="299"/>
    </location>
</feature>
<proteinExistence type="predicted"/>
<reference evidence="2" key="1">
    <citation type="journal article" date="2020" name="Cell">
        <title>Large-Scale Comparative Analyses of Tick Genomes Elucidate Their Genetic Diversity and Vector Capacities.</title>
        <authorList>
            <consortium name="Tick Genome and Microbiome Consortium (TIGMIC)"/>
            <person name="Jia N."/>
            <person name="Wang J."/>
            <person name="Shi W."/>
            <person name="Du L."/>
            <person name="Sun Y."/>
            <person name="Zhan W."/>
            <person name="Jiang J.F."/>
            <person name="Wang Q."/>
            <person name="Zhang B."/>
            <person name="Ji P."/>
            <person name="Bell-Sakyi L."/>
            <person name="Cui X.M."/>
            <person name="Yuan T.T."/>
            <person name="Jiang B.G."/>
            <person name="Yang W.F."/>
            <person name="Lam T.T."/>
            <person name="Chang Q.C."/>
            <person name="Ding S.J."/>
            <person name="Wang X.J."/>
            <person name="Zhu J.G."/>
            <person name="Ruan X.D."/>
            <person name="Zhao L."/>
            <person name="Wei J.T."/>
            <person name="Ye R.Z."/>
            <person name="Que T.C."/>
            <person name="Du C.H."/>
            <person name="Zhou Y.H."/>
            <person name="Cheng J.X."/>
            <person name="Dai P.F."/>
            <person name="Guo W.B."/>
            <person name="Han X.H."/>
            <person name="Huang E.J."/>
            <person name="Li L.F."/>
            <person name="Wei W."/>
            <person name="Gao Y.C."/>
            <person name="Liu J.Z."/>
            <person name="Shao H.Z."/>
            <person name="Wang X."/>
            <person name="Wang C.C."/>
            <person name="Yang T.C."/>
            <person name="Huo Q.B."/>
            <person name="Li W."/>
            <person name="Chen H.Y."/>
            <person name="Chen S.E."/>
            <person name="Zhou L.G."/>
            <person name="Ni X.B."/>
            <person name="Tian J.H."/>
            <person name="Sheng Y."/>
            <person name="Liu T."/>
            <person name="Pan Y.S."/>
            <person name="Xia L.Y."/>
            <person name="Li J."/>
            <person name="Zhao F."/>
            <person name="Cao W.C."/>
        </authorList>
    </citation>
    <scope>NUCLEOTIDE SEQUENCE</scope>
    <source>
        <strain evidence="2">Rsan-2018</strain>
    </source>
</reference>
<reference evidence="2" key="2">
    <citation type="submission" date="2021-09" db="EMBL/GenBank/DDBJ databases">
        <authorList>
            <person name="Jia N."/>
            <person name="Wang J."/>
            <person name="Shi W."/>
            <person name="Du L."/>
            <person name="Sun Y."/>
            <person name="Zhan W."/>
            <person name="Jiang J."/>
            <person name="Wang Q."/>
            <person name="Zhang B."/>
            <person name="Ji P."/>
            <person name="Sakyi L.B."/>
            <person name="Cui X."/>
            <person name="Yuan T."/>
            <person name="Jiang B."/>
            <person name="Yang W."/>
            <person name="Lam T.T.-Y."/>
            <person name="Chang Q."/>
            <person name="Ding S."/>
            <person name="Wang X."/>
            <person name="Zhu J."/>
            <person name="Ruan X."/>
            <person name="Zhao L."/>
            <person name="Wei J."/>
            <person name="Que T."/>
            <person name="Du C."/>
            <person name="Cheng J."/>
            <person name="Dai P."/>
            <person name="Han X."/>
            <person name="Huang E."/>
            <person name="Gao Y."/>
            <person name="Liu J."/>
            <person name="Shao H."/>
            <person name="Ye R."/>
            <person name="Li L."/>
            <person name="Wei W."/>
            <person name="Wang X."/>
            <person name="Wang C."/>
            <person name="Huo Q."/>
            <person name="Li W."/>
            <person name="Guo W."/>
            <person name="Chen H."/>
            <person name="Chen S."/>
            <person name="Zhou L."/>
            <person name="Zhou L."/>
            <person name="Ni X."/>
            <person name="Tian J."/>
            <person name="Zhou Y."/>
            <person name="Sheng Y."/>
            <person name="Liu T."/>
            <person name="Pan Y."/>
            <person name="Xia L."/>
            <person name="Li J."/>
            <person name="Zhao F."/>
            <person name="Cao W."/>
        </authorList>
    </citation>
    <scope>NUCLEOTIDE SEQUENCE</scope>
    <source>
        <strain evidence="2">Rsan-2018</strain>
        <tissue evidence="2">Larvae</tissue>
    </source>
</reference>
<evidence type="ECO:0000313" key="2">
    <source>
        <dbReference type="EMBL" id="KAH7982445.1"/>
    </source>
</evidence>
<dbReference type="VEuPathDB" id="VectorBase:RSAN_056372"/>
<dbReference type="AlphaFoldDB" id="A0A9D4T8L1"/>
<accession>A0A9D4T8L1</accession>
<gene>
    <name evidence="2" type="ORF">HPB52_005061</name>
</gene>
<keyword evidence="3" id="KW-1185">Reference proteome</keyword>
<dbReference type="VEuPathDB" id="VectorBase:RSAN_033908"/>
<feature type="compositionally biased region" description="Basic and acidic residues" evidence="1">
    <location>
        <begin position="264"/>
        <end position="277"/>
    </location>
</feature>
<evidence type="ECO:0000313" key="3">
    <source>
        <dbReference type="Proteomes" id="UP000821837"/>
    </source>
</evidence>
<comment type="caution">
    <text evidence="2">The sequence shown here is derived from an EMBL/GenBank/DDBJ whole genome shotgun (WGS) entry which is preliminary data.</text>
</comment>
<organism evidence="2 3">
    <name type="scientific">Rhipicephalus sanguineus</name>
    <name type="common">Brown dog tick</name>
    <name type="synonym">Ixodes sanguineus</name>
    <dbReference type="NCBI Taxonomy" id="34632"/>
    <lineage>
        <taxon>Eukaryota</taxon>
        <taxon>Metazoa</taxon>
        <taxon>Ecdysozoa</taxon>
        <taxon>Arthropoda</taxon>
        <taxon>Chelicerata</taxon>
        <taxon>Arachnida</taxon>
        <taxon>Acari</taxon>
        <taxon>Parasitiformes</taxon>
        <taxon>Ixodida</taxon>
        <taxon>Ixodoidea</taxon>
        <taxon>Ixodidae</taxon>
        <taxon>Rhipicephalinae</taxon>
        <taxon>Rhipicephalus</taxon>
        <taxon>Rhipicephalus</taxon>
    </lineage>
</organism>
<dbReference type="PRINTS" id="PR01217">
    <property type="entry name" value="PRICHEXTENSN"/>
</dbReference>
<dbReference type="Proteomes" id="UP000821837">
    <property type="component" value="Chromosome 1"/>
</dbReference>
<dbReference type="EMBL" id="JABSTV010001245">
    <property type="protein sequence ID" value="KAH7982445.1"/>
    <property type="molecule type" value="Genomic_DNA"/>
</dbReference>
<evidence type="ECO:0000256" key="1">
    <source>
        <dbReference type="SAM" id="MobiDB-lite"/>
    </source>
</evidence>